<keyword evidence="3" id="KW-1185">Reference proteome</keyword>
<evidence type="ECO:0000313" key="3">
    <source>
        <dbReference type="Proteomes" id="UP001183246"/>
    </source>
</evidence>
<sequence length="129" mass="13899">MPEELGGRLLQGVQQILLTVQTARLHSMDRILKGQVLGKAQAAPTQTAARRQEEDRRPRTRGVATEVVNADVLAAQDVGEEGGRVRCLVRAGCRGEVGGEAFVAGTVLADDDGGLLLRFRRARRGRRGS</sequence>
<name>A0ABU2MRI1_9ACTN</name>
<dbReference type="EMBL" id="JAVREL010000008">
    <property type="protein sequence ID" value="MDT0344022.1"/>
    <property type="molecule type" value="Genomic_DNA"/>
</dbReference>
<dbReference type="Proteomes" id="UP001183246">
    <property type="component" value="Unassembled WGS sequence"/>
</dbReference>
<evidence type="ECO:0000313" key="2">
    <source>
        <dbReference type="EMBL" id="MDT0344022.1"/>
    </source>
</evidence>
<organism evidence="2 3">
    <name type="scientific">Streptomyces litchfieldiae</name>
    <dbReference type="NCBI Taxonomy" id="3075543"/>
    <lineage>
        <taxon>Bacteria</taxon>
        <taxon>Bacillati</taxon>
        <taxon>Actinomycetota</taxon>
        <taxon>Actinomycetes</taxon>
        <taxon>Kitasatosporales</taxon>
        <taxon>Streptomycetaceae</taxon>
        <taxon>Streptomyces</taxon>
    </lineage>
</organism>
<gene>
    <name evidence="2" type="ORF">RM590_15550</name>
</gene>
<protein>
    <submittedName>
        <fullName evidence="2">Uncharacterized protein</fullName>
    </submittedName>
</protein>
<evidence type="ECO:0000256" key="1">
    <source>
        <dbReference type="SAM" id="MobiDB-lite"/>
    </source>
</evidence>
<proteinExistence type="predicted"/>
<reference evidence="3" key="1">
    <citation type="submission" date="2023-07" db="EMBL/GenBank/DDBJ databases">
        <title>30 novel species of actinomycetes from the DSMZ collection.</title>
        <authorList>
            <person name="Nouioui I."/>
        </authorList>
    </citation>
    <scope>NUCLEOTIDE SEQUENCE [LARGE SCALE GENOMIC DNA]</scope>
    <source>
        <strain evidence="3">DSM 44938</strain>
    </source>
</reference>
<feature type="region of interest" description="Disordered" evidence="1">
    <location>
        <begin position="37"/>
        <end position="61"/>
    </location>
</feature>
<accession>A0ABU2MRI1</accession>
<comment type="caution">
    <text evidence="2">The sequence shown here is derived from an EMBL/GenBank/DDBJ whole genome shotgun (WGS) entry which is preliminary data.</text>
</comment>
<feature type="compositionally biased region" description="Low complexity" evidence="1">
    <location>
        <begin position="40"/>
        <end position="49"/>
    </location>
</feature>